<feature type="domain" description="ABC transporter" evidence="10">
    <location>
        <begin position="334"/>
        <end position="569"/>
    </location>
</feature>
<feature type="domain" description="ABC transmembrane type-1" evidence="11">
    <location>
        <begin position="20"/>
        <end position="301"/>
    </location>
</feature>
<dbReference type="Pfam" id="PF00664">
    <property type="entry name" value="ABC_membrane"/>
    <property type="match status" value="1"/>
</dbReference>
<dbReference type="InterPro" id="IPR017871">
    <property type="entry name" value="ABC_transporter-like_CS"/>
</dbReference>
<evidence type="ECO:0000256" key="5">
    <source>
        <dbReference type="ARBA" id="ARBA00022741"/>
    </source>
</evidence>
<comment type="subcellular location">
    <subcellularLocation>
        <location evidence="1">Cell membrane</location>
        <topology evidence="1">Multi-pass membrane protein</topology>
    </subcellularLocation>
</comment>
<feature type="transmembrane region" description="Helical" evidence="9">
    <location>
        <begin position="137"/>
        <end position="154"/>
    </location>
</feature>
<organism evidence="12 13">
    <name type="scientific">Candidatus Fimenecus excrementigallinarum</name>
    <dbReference type="NCBI Taxonomy" id="2840816"/>
    <lineage>
        <taxon>Bacteria</taxon>
        <taxon>Bacillati</taxon>
        <taxon>Bacillota</taxon>
        <taxon>Clostridia</taxon>
        <taxon>Candidatus Fimenecus</taxon>
    </lineage>
</organism>
<dbReference type="InterPro" id="IPR003593">
    <property type="entry name" value="AAA+_ATPase"/>
</dbReference>
<evidence type="ECO:0000256" key="3">
    <source>
        <dbReference type="ARBA" id="ARBA00022475"/>
    </source>
</evidence>
<proteinExistence type="predicted"/>
<dbReference type="InterPro" id="IPR036640">
    <property type="entry name" value="ABC1_TM_sf"/>
</dbReference>
<dbReference type="Gene3D" id="3.40.50.300">
    <property type="entry name" value="P-loop containing nucleotide triphosphate hydrolases"/>
    <property type="match status" value="1"/>
</dbReference>
<dbReference type="AlphaFoldDB" id="A0A9D1IFU4"/>
<keyword evidence="7 9" id="KW-1133">Transmembrane helix</keyword>
<gene>
    <name evidence="12" type="ORF">IAC53_06405</name>
</gene>
<comment type="caution">
    <text evidence="12">The sequence shown here is derived from an EMBL/GenBank/DDBJ whole genome shotgun (WGS) entry which is preliminary data.</text>
</comment>
<dbReference type="InterPro" id="IPR011527">
    <property type="entry name" value="ABC1_TM_dom"/>
</dbReference>
<dbReference type="EMBL" id="DVMW01000037">
    <property type="protein sequence ID" value="HIU36213.1"/>
    <property type="molecule type" value="Genomic_DNA"/>
</dbReference>
<dbReference type="PROSITE" id="PS50929">
    <property type="entry name" value="ABC_TM1F"/>
    <property type="match status" value="1"/>
</dbReference>
<keyword evidence="2" id="KW-0813">Transport</keyword>
<evidence type="ECO:0000259" key="11">
    <source>
        <dbReference type="PROSITE" id="PS50929"/>
    </source>
</evidence>
<sequence>MGELKRLFRCFGTYKKDLYLGGLLVLVETAFELVIPILMADLIDEGVMNRDVPYILHKGVQMAVCALLSLVTGLLYARFAARAAYGWGANIREAEYEKVQQFAFSNLDRFDSASLVTRMTTDVTVLQNAVNGGLRPLARSPIMLVMGLGLSVYMNARLSVVFFVCAPLLAVVLLFIVRRVAPMYTVLQKAVDRLNHVVEENLTAIRAVKAYVRGDYEAEKFCAVNENLTKTSQRTFRLAVLNMPTLQCVMYVTITLLMWFGGNMILGGELQVGELTGFLSYVLQVMNSIMMISNAFLLLTRSLASAHRIGEVLTEPVGLVSPEAARTEVEDGSVDFYHVSFKYHADAREFALRDVELHFGAGQTIGILGGTGSAKTTLVQLIPRLYDVSEGMVCVGGRNVREYDLTALRDAVGIVLQKNVLFSGTVRDNLRWGDRDATDAELWEACRAAGAAEFLEQNAAGLDAEVGQGGVNFSGGQKQRLCIARALLKKPKVLIFDDATSAVDTATEADIRATLSALRNMTKIIIAQRISSVMHSDQIVVLDDGRVHAVGTHETLLKSDPIYQELYATQMRGGDGDGQNNQL</sequence>
<keyword evidence="6 12" id="KW-0067">ATP-binding</keyword>
<dbReference type="GO" id="GO:0005524">
    <property type="term" value="F:ATP binding"/>
    <property type="evidence" value="ECO:0007669"/>
    <property type="project" value="UniProtKB-KW"/>
</dbReference>
<evidence type="ECO:0000256" key="8">
    <source>
        <dbReference type="ARBA" id="ARBA00023136"/>
    </source>
</evidence>
<dbReference type="GO" id="GO:0005886">
    <property type="term" value="C:plasma membrane"/>
    <property type="evidence" value="ECO:0007669"/>
    <property type="project" value="UniProtKB-SubCell"/>
</dbReference>
<dbReference type="CDD" id="cd18548">
    <property type="entry name" value="ABC_6TM_Tm287_like"/>
    <property type="match status" value="1"/>
</dbReference>
<dbReference type="Gene3D" id="1.20.1560.10">
    <property type="entry name" value="ABC transporter type 1, transmembrane domain"/>
    <property type="match status" value="1"/>
</dbReference>
<dbReference type="InterPro" id="IPR027417">
    <property type="entry name" value="P-loop_NTPase"/>
</dbReference>
<feature type="transmembrane region" description="Helical" evidence="9">
    <location>
        <begin position="238"/>
        <end position="261"/>
    </location>
</feature>
<accession>A0A9D1IFU4</accession>
<evidence type="ECO:0000256" key="1">
    <source>
        <dbReference type="ARBA" id="ARBA00004651"/>
    </source>
</evidence>
<keyword evidence="3" id="KW-1003">Cell membrane</keyword>
<dbReference type="FunFam" id="3.40.50.300:FF:000221">
    <property type="entry name" value="Multidrug ABC transporter ATP-binding protein"/>
    <property type="match status" value="1"/>
</dbReference>
<dbReference type="GO" id="GO:0016887">
    <property type="term" value="F:ATP hydrolysis activity"/>
    <property type="evidence" value="ECO:0007669"/>
    <property type="project" value="InterPro"/>
</dbReference>
<dbReference type="SMART" id="SM00382">
    <property type="entry name" value="AAA"/>
    <property type="match status" value="1"/>
</dbReference>
<protein>
    <submittedName>
        <fullName evidence="12">ABC transporter ATP-binding protein</fullName>
    </submittedName>
</protein>
<evidence type="ECO:0000256" key="4">
    <source>
        <dbReference type="ARBA" id="ARBA00022692"/>
    </source>
</evidence>
<evidence type="ECO:0000313" key="13">
    <source>
        <dbReference type="Proteomes" id="UP000824071"/>
    </source>
</evidence>
<feature type="transmembrane region" description="Helical" evidence="9">
    <location>
        <begin position="59"/>
        <end position="77"/>
    </location>
</feature>
<evidence type="ECO:0000256" key="9">
    <source>
        <dbReference type="SAM" id="Phobius"/>
    </source>
</evidence>
<dbReference type="InterPro" id="IPR003439">
    <property type="entry name" value="ABC_transporter-like_ATP-bd"/>
</dbReference>
<evidence type="ECO:0000256" key="6">
    <source>
        <dbReference type="ARBA" id="ARBA00022840"/>
    </source>
</evidence>
<dbReference type="Pfam" id="PF00005">
    <property type="entry name" value="ABC_tran"/>
    <property type="match status" value="1"/>
</dbReference>
<evidence type="ECO:0000259" key="10">
    <source>
        <dbReference type="PROSITE" id="PS50893"/>
    </source>
</evidence>
<keyword evidence="8 9" id="KW-0472">Membrane</keyword>
<dbReference type="PROSITE" id="PS50893">
    <property type="entry name" value="ABC_TRANSPORTER_2"/>
    <property type="match status" value="1"/>
</dbReference>
<dbReference type="InterPro" id="IPR039421">
    <property type="entry name" value="Type_1_exporter"/>
</dbReference>
<dbReference type="PROSITE" id="PS00211">
    <property type="entry name" value="ABC_TRANSPORTER_1"/>
    <property type="match status" value="1"/>
</dbReference>
<evidence type="ECO:0000256" key="7">
    <source>
        <dbReference type="ARBA" id="ARBA00022989"/>
    </source>
</evidence>
<evidence type="ECO:0000256" key="2">
    <source>
        <dbReference type="ARBA" id="ARBA00022448"/>
    </source>
</evidence>
<dbReference type="PANTHER" id="PTHR43394:SF1">
    <property type="entry name" value="ATP-BINDING CASSETTE SUB-FAMILY B MEMBER 10, MITOCHONDRIAL"/>
    <property type="match status" value="1"/>
</dbReference>
<feature type="transmembrane region" description="Helical" evidence="9">
    <location>
        <begin position="160"/>
        <end position="177"/>
    </location>
</feature>
<dbReference type="PANTHER" id="PTHR43394">
    <property type="entry name" value="ATP-DEPENDENT PERMEASE MDL1, MITOCHONDRIAL"/>
    <property type="match status" value="1"/>
</dbReference>
<feature type="transmembrane region" description="Helical" evidence="9">
    <location>
        <begin position="281"/>
        <end position="299"/>
    </location>
</feature>
<dbReference type="GO" id="GO:0015421">
    <property type="term" value="F:ABC-type oligopeptide transporter activity"/>
    <property type="evidence" value="ECO:0007669"/>
    <property type="project" value="TreeGrafter"/>
</dbReference>
<reference evidence="12" key="2">
    <citation type="journal article" date="2021" name="PeerJ">
        <title>Extensive microbial diversity within the chicken gut microbiome revealed by metagenomics and culture.</title>
        <authorList>
            <person name="Gilroy R."/>
            <person name="Ravi A."/>
            <person name="Getino M."/>
            <person name="Pursley I."/>
            <person name="Horton D.L."/>
            <person name="Alikhan N.F."/>
            <person name="Baker D."/>
            <person name="Gharbi K."/>
            <person name="Hall N."/>
            <person name="Watson M."/>
            <person name="Adriaenssens E.M."/>
            <person name="Foster-Nyarko E."/>
            <person name="Jarju S."/>
            <person name="Secka A."/>
            <person name="Antonio M."/>
            <person name="Oren A."/>
            <person name="Chaudhuri R.R."/>
            <person name="La Ragione R."/>
            <person name="Hildebrand F."/>
            <person name="Pallen M.J."/>
        </authorList>
    </citation>
    <scope>NUCLEOTIDE SEQUENCE</scope>
    <source>
        <strain evidence="12">ChiGjej1B1-19959</strain>
    </source>
</reference>
<dbReference type="SUPFAM" id="SSF52540">
    <property type="entry name" value="P-loop containing nucleoside triphosphate hydrolases"/>
    <property type="match status" value="1"/>
</dbReference>
<keyword evidence="5" id="KW-0547">Nucleotide-binding</keyword>
<evidence type="ECO:0000313" key="12">
    <source>
        <dbReference type="EMBL" id="HIU36213.1"/>
    </source>
</evidence>
<feature type="transmembrane region" description="Helical" evidence="9">
    <location>
        <begin position="20"/>
        <end position="39"/>
    </location>
</feature>
<keyword evidence="4 9" id="KW-0812">Transmembrane</keyword>
<dbReference type="Proteomes" id="UP000824071">
    <property type="component" value="Unassembled WGS sequence"/>
</dbReference>
<name>A0A9D1IFU4_9FIRM</name>
<dbReference type="SUPFAM" id="SSF90123">
    <property type="entry name" value="ABC transporter transmembrane region"/>
    <property type="match status" value="1"/>
</dbReference>
<reference evidence="12" key="1">
    <citation type="submission" date="2020-10" db="EMBL/GenBank/DDBJ databases">
        <authorList>
            <person name="Gilroy R."/>
        </authorList>
    </citation>
    <scope>NUCLEOTIDE SEQUENCE</scope>
    <source>
        <strain evidence="12">ChiGjej1B1-19959</strain>
    </source>
</reference>